<comment type="subcellular location">
    <subcellularLocation>
        <location evidence="2">Membrane</location>
        <topology evidence="2">Multi-pass membrane protein</topology>
    </subcellularLocation>
</comment>
<keyword evidence="13" id="KW-1185">Reference proteome</keyword>
<keyword evidence="6" id="KW-0378">Hydrolase</keyword>
<dbReference type="InterPro" id="IPR004843">
    <property type="entry name" value="Calcineurin-like_PHP"/>
</dbReference>
<evidence type="ECO:0000256" key="7">
    <source>
        <dbReference type="ARBA" id="ARBA00022989"/>
    </source>
</evidence>
<organism evidence="13 14">
    <name type="scientific">Ziziphus jujuba</name>
    <name type="common">Chinese jujube</name>
    <name type="synonym">Ziziphus sativa</name>
    <dbReference type="NCBI Taxonomy" id="326968"/>
    <lineage>
        <taxon>Eukaryota</taxon>
        <taxon>Viridiplantae</taxon>
        <taxon>Streptophyta</taxon>
        <taxon>Embryophyta</taxon>
        <taxon>Tracheophyta</taxon>
        <taxon>Spermatophyta</taxon>
        <taxon>Magnoliopsida</taxon>
        <taxon>eudicotyledons</taxon>
        <taxon>Gunneridae</taxon>
        <taxon>Pentapetalae</taxon>
        <taxon>rosids</taxon>
        <taxon>fabids</taxon>
        <taxon>Rosales</taxon>
        <taxon>Rhamnaceae</taxon>
        <taxon>Paliureae</taxon>
        <taxon>Ziziphus</taxon>
    </lineage>
</organism>
<feature type="domain" description="Calcineurin-like phosphoesterase" evidence="12">
    <location>
        <begin position="51"/>
        <end position="306"/>
    </location>
</feature>
<evidence type="ECO:0000259" key="12">
    <source>
        <dbReference type="Pfam" id="PF00149"/>
    </source>
</evidence>
<dbReference type="InterPro" id="IPR033308">
    <property type="entry name" value="PGAP5/Cdc1/Ted1"/>
</dbReference>
<keyword evidence="8 10" id="KW-0472">Membrane</keyword>
<protein>
    <submittedName>
        <fullName evidence="14">Uncharacterized protein LOC107420971 isoform X1</fullName>
    </submittedName>
</protein>
<dbReference type="GO" id="GO:0016020">
    <property type="term" value="C:membrane"/>
    <property type="evidence" value="ECO:0007669"/>
    <property type="project" value="UniProtKB-SubCell"/>
</dbReference>
<name>A0A6P3ZYB0_ZIZJJ</name>
<evidence type="ECO:0000256" key="10">
    <source>
        <dbReference type="SAM" id="Phobius"/>
    </source>
</evidence>
<evidence type="ECO:0000256" key="5">
    <source>
        <dbReference type="ARBA" id="ARBA00022723"/>
    </source>
</evidence>
<dbReference type="InterPro" id="IPR029052">
    <property type="entry name" value="Metallo-depent_PP-like"/>
</dbReference>
<evidence type="ECO:0000256" key="2">
    <source>
        <dbReference type="ARBA" id="ARBA00004141"/>
    </source>
</evidence>
<evidence type="ECO:0000256" key="4">
    <source>
        <dbReference type="ARBA" id="ARBA00022692"/>
    </source>
</evidence>
<keyword evidence="4 10" id="KW-0812">Transmembrane</keyword>
<dbReference type="Proteomes" id="UP001652623">
    <property type="component" value="Chromosome 5"/>
</dbReference>
<dbReference type="GO" id="GO:0006506">
    <property type="term" value="P:GPI anchor biosynthetic process"/>
    <property type="evidence" value="ECO:0007669"/>
    <property type="project" value="InterPro"/>
</dbReference>
<dbReference type="PANTHER" id="PTHR13315:SF0">
    <property type="entry name" value="METALLOPHOSPHOESTERASE 1"/>
    <property type="match status" value="1"/>
</dbReference>
<evidence type="ECO:0000256" key="3">
    <source>
        <dbReference type="ARBA" id="ARBA00008895"/>
    </source>
</evidence>
<reference evidence="14" key="1">
    <citation type="submission" date="2025-08" db="UniProtKB">
        <authorList>
            <consortium name="RefSeq"/>
        </authorList>
    </citation>
    <scope>IDENTIFICATION</scope>
    <source>
        <tissue evidence="14">Seedling</tissue>
    </source>
</reference>
<evidence type="ECO:0000256" key="9">
    <source>
        <dbReference type="ARBA" id="ARBA00023211"/>
    </source>
</evidence>
<dbReference type="GeneID" id="107420971"/>
<proteinExistence type="inferred from homology"/>
<evidence type="ECO:0000313" key="14">
    <source>
        <dbReference type="RefSeq" id="XP_015885561.3"/>
    </source>
</evidence>
<gene>
    <name evidence="14" type="primary">LOC107420971</name>
</gene>
<dbReference type="SUPFAM" id="SSF56300">
    <property type="entry name" value="Metallo-dependent phosphatases"/>
    <property type="match status" value="1"/>
</dbReference>
<keyword evidence="5" id="KW-0479">Metal-binding</keyword>
<keyword evidence="7 10" id="KW-1133">Transmembrane helix</keyword>
<sequence length="387" mass="43562">MAIAWRPLLPLLIVSALIVHEDWLSTPSCKTLPGEPITDTQHHLDENDDLKVMIVADLLLSGSEARFIDLLFRDYYMSKFFRKSFQSLKPDMLLVLGDVSARGWELSTTKWLSVVDQFHRMLGPFLGLPLHVVLGDRDIGECGKLNARSVDWISGRFPGLDSGGCGAFEIGNVSFVSLNSVALLCGSNDLRFSIERVIESESLDLATEFESIKEGMDESSKIKETIREFGWRDDAIPSGSGPVLLLHFPLRQMATPNCDRSSKTLDGRWFVGTGPYKLLQSLPPNATEYIFQALKPRIIFSAHTHEFSSYFHPDGTREVTVPALTWNARDDPGFIVANFRRNNIAVSISYCSLVRESRLIMGYVYVMVLFVVMMVFSRRLLLICSRQ</sequence>
<evidence type="ECO:0000256" key="11">
    <source>
        <dbReference type="SAM" id="SignalP"/>
    </source>
</evidence>
<comment type="cofactor">
    <cofactor evidence="1">
        <name>Mn(2+)</name>
        <dbReference type="ChEBI" id="CHEBI:29035"/>
    </cofactor>
</comment>
<keyword evidence="9" id="KW-0464">Manganese</keyword>
<feature type="transmembrane region" description="Helical" evidence="10">
    <location>
        <begin position="360"/>
        <end position="381"/>
    </location>
</feature>
<dbReference type="RefSeq" id="XP_015885561.3">
    <property type="nucleotide sequence ID" value="XM_016030075.4"/>
</dbReference>
<dbReference type="GO" id="GO:0046872">
    <property type="term" value="F:metal ion binding"/>
    <property type="evidence" value="ECO:0007669"/>
    <property type="project" value="UniProtKB-KW"/>
</dbReference>
<accession>A0A6P3ZYB0</accession>
<evidence type="ECO:0000256" key="6">
    <source>
        <dbReference type="ARBA" id="ARBA00022801"/>
    </source>
</evidence>
<keyword evidence="11" id="KW-0732">Signal</keyword>
<feature type="chain" id="PRO_5046060570" evidence="11">
    <location>
        <begin position="17"/>
        <end position="387"/>
    </location>
</feature>
<dbReference type="GO" id="GO:0016787">
    <property type="term" value="F:hydrolase activity"/>
    <property type="evidence" value="ECO:0007669"/>
    <property type="project" value="UniProtKB-KW"/>
</dbReference>
<evidence type="ECO:0000313" key="13">
    <source>
        <dbReference type="Proteomes" id="UP001652623"/>
    </source>
</evidence>
<dbReference type="KEGG" id="zju:107420971"/>
<dbReference type="Pfam" id="PF00149">
    <property type="entry name" value="Metallophos"/>
    <property type="match status" value="1"/>
</dbReference>
<evidence type="ECO:0000256" key="8">
    <source>
        <dbReference type="ARBA" id="ARBA00023136"/>
    </source>
</evidence>
<evidence type="ECO:0000256" key="1">
    <source>
        <dbReference type="ARBA" id="ARBA00001936"/>
    </source>
</evidence>
<feature type="signal peptide" evidence="11">
    <location>
        <begin position="1"/>
        <end position="16"/>
    </location>
</feature>
<comment type="similarity">
    <text evidence="3">Belongs to the metallophosphoesterase superfamily. MPPE1 family.</text>
</comment>
<dbReference type="PANTHER" id="PTHR13315">
    <property type="entry name" value="METALLO PHOSPHOESTERASE RELATED"/>
    <property type="match status" value="1"/>
</dbReference>
<dbReference type="InParanoid" id="A0A6P3ZYB0"/>